<reference evidence="2 3" key="1">
    <citation type="submission" date="2021-06" db="EMBL/GenBank/DDBJ databases">
        <authorList>
            <person name="Sun Q."/>
            <person name="Li D."/>
        </authorList>
    </citation>
    <scope>NUCLEOTIDE SEQUENCE [LARGE SCALE GENOMIC DNA]</scope>
    <source>
        <strain evidence="2 3">MSJ-11</strain>
    </source>
</reference>
<organism evidence="2 3">
    <name type="scientific">Clostridium mobile</name>
    <dbReference type="NCBI Taxonomy" id="2841512"/>
    <lineage>
        <taxon>Bacteria</taxon>
        <taxon>Bacillati</taxon>
        <taxon>Bacillota</taxon>
        <taxon>Clostridia</taxon>
        <taxon>Eubacteriales</taxon>
        <taxon>Clostridiaceae</taxon>
        <taxon>Clostridium</taxon>
    </lineage>
</organism>
<keyword evidence="3" id="KW-1185">Reference proteome</keyword>
<dbReference type="RefSeq" id="WP_216439330.1">
    <property type="nucleotide sequence ID" value="NZ_JAHLQF010000002.1"/>
</dbReference>
<feature type="domain" description="Peptidase M20 dimerisation" evidence="1">
    <location>
        <begin position="180"/>
        <end position="279"/>
    </location>
</feature>
<evidence type="ECO:0000313" key="2">
    <source>
        <dbReference type="EMBL" id="MBU5484831.1"/>
    </source>
</evidence>
<protein>
    <submittedName>
        <fullName evidence="2">M20/M25/M40 family metallo-hydrolase</fullName>
    </submittedName>
</protein>
<dbReference type="InterPro" id="IPR050072">
    <property type="entry name" value="Peptidase_M20A"/>
</dbReference>
<comment type="caution">
    <text evidence="2">The sequence shown here is derived from an EMBL/GenBank/DDBJ whole genome shotgun (WGS) entry which is preliminary data.</text>
</comment>
<dbReference type="Proteomes" id="UP000726170">
    <property type="component" value="Unassembled WGS sequence"/>
</dbReference>
<dbReference type="InterPro" id="IPR011650">
    <property type="entry name" value="Peptidase_M20_dimer"/>
</dbReference>
<dbReference type="Pfam" id="PF07687">
    <property type="entry name" value="M20_dimer"/>
    <property type="match status" value="1"/>
</dbReference>
<proteinExistence type="predicted"/>
<name>A0ABS6EHY7_9CLOT</name>
<dbReference type="EMBL" id="JAHLQF010000002">
    <property type="protein sequence ID" value="MBU5484831.1"/>
    <property type="molecule type" value="Genomic_DNA"/>
</dbReference>
<dbReference type="InterPro" id="IPR002933">
    <property type="entry name" value="Peptidase_M20"/>
</dbReference>
<accession>A0ABS6EHY7</accession>
<dbReference type="Pfam" id="PF01546">
    <property type="entry name" value="Peptidase_M20"/>
    <property type="match status" value="1"/>
</dbReference>
<evidence type="ECO:0000259" key="1">
    <source>
        <dbReference type="Pfam" id="PF07687"/>
    </source>
</evidence>
<evidence type="ECO:0000313" key="3">
    <source>
        <dbReference type="Proteomes" id="UP000726170"/>
    </source>
</evidence>
<sequence length="399" mass="43920">MDKKIFDIANKYFNEITKTASEMIQIPSKSGHEKEMAEYTASKMKELGYDEVVVDKVGNIIGRFKGTGGGQSLMLNCHLDVVDEGPHEKWKYPPFSGAIAEGAIWGRGASDTKGTFAIQLYTPYILRKEGMMSKGDIYVIGVVHEESSGFGSMTMVQEGFRVDNAIIGEATENDIAISCRGRVAVNVIIDGKSCHASIPEEGVNPFDFLGKFLVELENYELGDDPVFGKSTISPTFISSSEKGTNIIPNTITLTLDYRSVPIDTNEFVLEKLQRIVDKAMIPGISVELEIIKIPVKCYTGFEGEGYQGEPAFAISKNHELVVNSKNILEKTLGRKVQVKPWDFATDSGHFMNVGVSVIGFSPAEIKKCHTVEDNIRLDMIKEGIVGYIALSYEIANKSK</sequence>
<gene>
    <name evidence="2" type="ORF">KQI86_10835</name>
</gene>
<dbReference type="PANTHER" id="PTHR43808">
    <property type="entry name" value="ACETYLORNITHINE DEACETYLASE"/>
    <property type="match status" value="1"/>
</dbReference>